<dbReference type="Proteomes" id="UP000077868">
    <property type="component" value="Chromosome"/>
</dbReference>
<dbReference type="AlphaFoldDB" id="A0A1A9GMT8"/>
<dbReference type="Pfam" id="PF01613">
    <property type="entry name" value="Flavin_Reduct"/>
    <property type="match status" value="1"/>
</dbReference>
<dbReference type="InterPro" id="IPR050268">
    <property type="entry name" value="NADH-dep_flavin_reductase"/>
</dbReference>
<dbReference type="InterPro" id="IPR002563">
    <property type="entry name" value="Flavin_Rdtase-like_dom"/>
</dbReference>
<dbReference type="PANTHER" id="PTHR30466">
    <property type="entry name" value="FLAVIN REDUCTASE"/>
    <property type="match status" value="1"/>
</dbReference>
<gene>
    <name evidence="3" type="primary">snaC</name>
    <name evidence="3" type="ORF">I601_2566</name>
</gene>
<dbReference type="Gene3D" id="2.30.110.10">
    <property type="entry name" value="Electron Transport, Fmn-binding Protein, Chain A"/>
    <property type="match status" value="1"/>
</dbReference>
<dbReference type="EMBL" id="CP015079">
    <property type="protein sequence ID" value="ANH38982.1"/>
    <property type="molecule type" value="Genomic_DNA"/>
</dbReference>
<dbReference type="SMART" id="SM00903">
    <property type="entry name" value="Flavin_Reduct"/>
    <property type="match status" value="1"/>
</dbReference>
<name>A0A1A9GMT8_9ACTN</name>
<dbReference type="GO" id="GO:0006208">
    <property type="term" value="P:pyrimidine nucleobase catabolic process"/>
    <property type="evidence" value="ECO:0007669"/>
    <property type="project" value="TreeGrafter"/>
</dbReference>
<evidence type="ECO:0000313" key="3">
    <source>
        <dbReference type="EMBL" id="ANH38982.1"/>
    </source>
</evidence>
<reference evidence="3 4" key="1">
    <citation type="submission" date="2016-03" db="EMBL/GenBank/DDBJ databases">
        <title>Complete genome sequence of a soil Actinobacterium, Nocardioides dokdonensis FR1436.</title>
        <authorList>
            <person name="Kwon S.-K."/>
            <person name="Kim K."/>
            <person name="Kim J.F."/>
        </authorList>
    </citation>
    <scope>NUCLEOTIDE SEQUENCE [LARGE SCALE GENOMIC DNA]</scope>
    <source>
        <strain evidence="3 4">FR1436</strain>
    </source>
</reference>
<sequence length="165" mass="17702">MTATALDPVVASFKDAMAALPAGVTVVTTCDDAWRPWGFTASAITSLSMDPPLVLVCLAKTARCHPAFLGLDRWNIHILGEEHADLAYRFASRDADKFGGGEFNFSTGLPSLANVPVRVECRAYAKHDGGDHTILVGEIVDVEMSGATPVVYQNRKFHTIEGDPA</sequence>
<dbReference type="GO" id="GO:0042602">
    <property type="term" value="F:riboflavin reductase (NADPH) activity"/>
    <property type="evidence" value="ECO:0007669"/>
    <property type="project" value="TreeGrafter"/>
</dbReference>
<protein>
    <submittedName>
        <fullName evidence="3">NADH:riboflavin 5'-phosphate oxidoreductase</fullName>
    </submittedName>
</protein>
<accession>A0A1A9GMT8</accession>
<dbReference type="InterPro" id="IPR012349">
    <property type="entry name" value="Split_barrel_FMN-bd"/>
</dbReference>
<dbReference type="GO" id="GO:0010181">
    <property type="term" value="F:FMN binding"/>
    <property type="evidence" value="ECO:0007669"/>
    <property type="project" value="InterPro"/>
</dbReference>
<dbReference type="PANTHER" id="PTHR30466:SF1">
    <property type="entry name" value="FMN REDUCTASE (NADH) RUTF"/>
    <property type="match status" value="1"/>
</dbReference>
<evidence type="ECO:0000259" key="2">
    <source>
        <dbReference type="SMART" id="SM00903"/>
    </source>
</evidence>
<dbReference type="SUPFAM" id="SSF50475">
    <property type="entry name" value="FMN-binding split barrel"/>
    <property type="match status" value="1"/>
</dbReference>
<evidence type="ECO:0000256" key="1">
    <source>
        <dbReference type="ARBA" id="ARBA00023002"/>
    </source>
</evidence>
<dbReference type="RefSeq" id="WP_068110256.1">
    <property type="nucleotide sequence ID" value="NZ_CP015079.1"/>
</dbReference>
<dbReference type="STRING" id="1300347.I601_2566"/>
<proteinExistence type="predicted"/>
<dbReference type="KEGG" id="ndk:I601_2566"/>
<keyword evidence="1" id="KW-0560">Oxidoreductase</keyword>
<feature type="domain" description="Flavin reductase like" evidence="2">
    <location>
        <begin position="17"/>
        <end position="159"/>
    </location>
</feature>
<dbReference type="OrthoDB" id="9792858at2"/>
<evidence type="ECO:0000313" key="4">
    <source>
        <dbReference type="Proteomes" id="UP000077868"/>
    </source>
</evidence>
<organism evidence="3 4">
    <name type="scientific">Nocardioides dokdonensis FR1436</name>
    <dbReference type="NCBI Taxonomy" id="1300347"/>
    <lineage>
        <taxon>Bacteria</taxon>
        <taxon>Bacillati</taxon>
        <taxon>Actinomycetota</taxon>
        <taxon>Actinomycetes</taxon>
        <taxon>Propionibacteriales</taxon>
        <taxon>Nocardioidaceae</taxon>
        <taxon>Nocardioides</taxon>
    </lineage>
</organism>
<dbReference type="PATRIC" id="fig|1300347.3.peg.2558"/>
<keyword evidence="4" id="KW-1185">Reference proteome</keyword>